<comment type="caution">
    <text evidence="2">The sequence shown here is derived from an EMBL/GenBank/DDBJ whole genome shotgun (WGS) entry which is preliminary data.</text>
</comment>
<gene>
    <name evidence="2" type="ORF">HMH06_08490</name>
</gene>
<accession>A0ABX1WME0</accession>
<proteinExistence type="predicted"/>
<dbReference type="Proteomes" id="UP000580344">
    <property type="component" value="Unassembled WGS sequence"/>
</dbReference>
<name>A0ABX1WME0_9FLAO</name>
<feature type="signal peptide" evidence="1">
    <location>
        <begin position="1"/>
        <end position="19"/>
    </location>
</feature>
<keyword evidence="1" id="KW-0732">Signal</keyword>
<dbReference type="EMBL" id="JABFOQ010000017">
    <property type="protein sequence ID" value="NOJ75866.1"/>
    <property type="molecule type" value="Genomic_DNA"/>
</dbReference>
<keyword evidence="3" id="KW-1185">Reference proteome</keyword>
<evidence type="ECO:0000256" key="1">
    <source>
        <dbReference type="SAM" id="SignalP"/>
    </source>
</evidence>
<evidence type="ECO:0000313" key="2">
    <source>
        <dbReference type="EMBL" id="NOJ75866.1"/>
    </source>
</evidence>
<evidence type="ECO:0000313" key="3">
    <source>
        <dbReference type="Proteomes" id="UP000580344"/>
    </source>
</evidence>
<reference evidence="2 3" key="1">
    <citation type="submission" date="2020-05" db="EMBL/GenBank/DDBJ databases">
        <title>Tigecycline resistant gene in Empedobacter stercoris.</title>
        <authorList>
            <person name="Chen Y."/>
            <person name="Cheng Y."/>
            <person name="Zhou K."/>
        </authorList>
    </citation>
    <scope>NUCLEOTIDE SEQUENCE [LARGE SCALE GENOMIC DNA]</scope>
    <source>
        <strain evidence="2 3">ES202</strain>
    </source>
</reference>
<sequence length="80" mass="9204">MKKMLFASAFALIRTFAMANEVEFVDEEYNNRQCTGVKNDCGIALIYCWEGEIDPDKLSDFRDKACEDIENEQDAPEIED</sequence>
<feature type="chain" id="PRO_5045342804" evidence="1">
    <location>
        <begin position="20"/>
        <end position="80"/>
    </location>
</feature>
<protein>
    <submittedName>
        <fullName evidence="2">Uncharacterized protein</fullName>
    </submittedName>
</protein>
<organism evidence="2 3">
    <name type="scientific">Empedobacter stercoris</name>
    <dbReference type="NCBI Taxonomy" id="1628248"/>
    <lineage>
        <taxon>Bacteria</taxon>
        <taxon>Pseudomonadati</taxon>
        <taxon>Bacteroidota</taxon>
        <taxon>Flavobacteriia</taxon>
        <taxon>Flavobacteriales</taxon>
        <taxon>Weeksellaceae</taxon>
        <taxon>Empedobacter</taxon>
    </lineage>
</organism>
<dbReference type="RefSeq" id="WP_171623161.1">
    <property type="nucleotide sequence ID" value="NZ_JABFOQ010000017.1"/>
</dbReference>